<evidence type="ECO:0000313" key="3">
    <source>
        <dbReference type="EMBL" id="KAK2074931.1"/>
    </source>
</evidence>
<dbReference type="Pfam" id="PF26113">
    <property type="entry name" value="GH16_XgeA"/>
    <property type="match status" value="1"/>
</dbReference>
<gene>
    <name evidence="3" type="ORF">P8C59_009101</name>
</gene>
<keyword evidence="4" id="KW-1185">Reference proteome</keyword>
<feature type="signal peptide" evidence="1">
    <location>
        <begin position="1"/>
        <end position="24"/>
    </location>
</feature>
<dbReference type="SUPFAM" id="SSF49899">
    <property type="entry name" value="Concanavalin A-like lectins/glucanases"/>
    <property type="match status" value="1"/>
</dbReference>
<feature type="domain" description="GH16" evidence="2">
    <location>
        <begin position="25"/>
        <end position="295"/>
    </location>
</feature>
<dbReference type="PANTHER" id="PTHR10963">
    <property type="entry name" value="GLYCOSYL HYDROLASE-RELATED"/>
    <property type="match status" value="1"/>
</dbReference>
<dbReference type="InterPro" id="IPR050546">
    <property type="entry name" value="Glycosyl_Hydrlase_16"/>
</dbReference>
<name>A0AAD9IBT2_9PEZI</name>
<feature type="chain" id="PRO_5042131432" description="GH16 domain-containing protein" evidence="1">
    <location>
        <begin position="25"/>
        <end position="361"/>
    </location>
</feature>
<dbReference type="InterPro" id="IPR000757">
    <property type="entry name" value="Beta-glucanase-like"/>
</dbReference>
<protein>
    <recommendedName>
        <fullName evidence="2">GH16 domain-containing protein</fullName>
    </recommendedName>
</protein>
<dbReference type="GO" id="GO:0009251">
    <property type="term" value="P:glucan catabolic process"/>
    <property type="evidence" value="ECO:0007669"/>
    <property type="project" value="TreeGrafter"/>
</dbReference>
<organism evidence="3 4">
    <name type="scientific">Phyllachora maydis</name>
    <dbReference type="NCBI Taxonomy" id="1825666"/>
    <lineage>
        <taxon>Eukaryota</taxon>
        <taxon>Fungi</taxon>
        <taxon>Dikarya</taxon>
        <taxon>Ascomycota</taxon>
        <taxon>Pezizomycotina</taxon>
        <taxon>Sordariomycetes</taxon>
        <taxon>Sordariomycetidae</taxon>
        <taxon>Phyllachorales</taxon>
        <taxon>Phyllachoraceae</taxon>
        <taxon>Phyllachora</taxon>
    </lineage>
</organism>
<evidence type="ECO:0000256" key="1">
    <source>
        <dbReference type="SAM" id="SignalP"/>
    </source>
</evidence>
<dbReference type="Gene3D" id="2.60.120.200">
    <property type="match status" value="1"/>
</dbReference>
<comment type="caution">
    <text evidence="3">The sequence shown here is derived from an EMBL/GenBank/DDBJ whole genome shotgun (WGS) entry which is preliminary data.</text>
</comment>
<dbReference type="InterPro" id="IPR013320">
    <property type="entry name" value="ConA-like_dom_sf"/>
</dbReference>
<dbReference type="AlphaFoldDB" id="A0AAD9IBT2"/>
<sequence>MAQRRHIRNILAAVVALLAQSVTAVDWNQWSLAKTYDSTNFFEEFAFWVSTEERVDPTHGYVNYRNASDAQRLGLADIKGGAVYLGVDSKTANMDPNATFGRSSVRVYSMQQYKFGLFIYDIAHFPAKACGVWPAMWMYGANWPKNGEIDIYEGWNDNFEMTRQTLHTSPGCRVLGAGQTNKMEWIDCNVANKSQPFNFGCSSDRLDGSWGSSNGGIFAVQWTPKGIQMWNWAHDAAPRDIETRAPAPNTWGTPNFNTQGAGNECDIERLFGEQWLVFNTVFCGDAAAADTYWHQTSCYKKGHMTCADYVAKHPAAFTDVYWLINSVNIYLPAGLTPPSIKPRGAALPEHAEEIRTAPSWE</sequence>
<evidence type="ECO:0000313" key="4">
    <source>
        <dbReference type="Proteomes" id="UP001217918"/>
    </source>
</evidence>
<accession>A0AAD9IBT2</accession>
<dbReference type="GO" id="GO:0004553">
    <property type="term" value="F:hydrolase activity, hydrolyzing O-glycosyl compounds"/>
    <property type="evidence" value="ECO:0007669"/>
    <property type="project" value="InterPro"/>
</dbReference>
<evidence type="ECO:0000259" key="2">
    <source>
        <dbReference type="PROSITE" id="PS51762"/>
    </source>
</evidence>
<reference evidence="3" key="1">
    <citation type="journal article" date="2023" name="Mol. Plant Microbe Interact.">
        <title>Elucidating the Obligate Nature and Biological Capacity of an Invasive Fungal Corn Pathogen.</title>
        <authorList>
            <person name="MacCready J.S."/>
            <person name="Roggenkamp E.M."/>
            <person name="Gdanetz K."/>
            <person name="Chilvers M.I."/>
        </authorList>
    </citation>
    <scope>NUCLEOTIDE SEQUENCE</scope>
    <source>
        <strain evidence="3">PM02</strain>
    </source>
</reference>
<proteinExistence type="predicted"/>
<keyword evidence="1" id="KW-0732">Signal</keyword>
<dbReference type="PROSITE" id="PS51762">
    <property type="entry name" value="GH16_2"/>
    <property type="match status" value="1"/>
</dbReference>
<dbReference type="Proteomes" id="UP001217918">
    <property type="component" value="Unassembled WGS sequence"/>
</dbReference>
<dbReference type="PANTHER" id="PTHR10963:SF24">
    <property type="entry name" value="GLYCOSIDASE C21B10.07-RELATED"/>
    <property type="match status" value="1"/>
</dbReference>
<dbReference type="EMBL" id="JAQQPM010000009">
    <property type="protein sequence ID" value="KAK2074931.1"/>
    <property type="molecule type" value="Genomic_DNA"/>
</dbReference>